<keyword evidence="9" id="KW-0675">Receptor</keyword>
<evidence type="ECO:0000256" key="6">
    <source>
        <dbReference type="ARBA" id="ARBA00022737"/>
    </source>
</evidence>
<dbReference type="GO" id="GO:0071944">
    <property type="term" value="C:cell periphery"/>
    <property type="evidence" value="ECO:0007669"/>
    <property type="project" value="UniProtKB-ARBA"/>
</dbReference>
<dbReference type="PANTHER" id="PTHR24365:SF541">
    <property type="entry name" value="PROTEIN TOLL-RELATED"/>
    <property type="match status" value="1"/>
</dbReference>
<dbReference type="InterPro" id="IPR035897">
    <property type="entry name" value="Toll_tir_struct_dom_sf"/>
</dbReference>
<evidence type="ECO:0000313" key="15">
    <source>
        <dbReference type="Proteomes" id="UP000007266"/>
    </source>
</evidence>
<dbReference type="InterPro" id="IPR003591">
    <property type="entry name" value="Leu-rich_rpt_typical-subtyp"/>
</dbReference>
<dbReference type="SMART" id="SM00255">
    <property type="entry name" value="TIR"/>
    <property type="match status" value="1"/>
</dbReference>
<keyword evidence="10" id="KW-0325">Glycoprotein</keyword>
<feature type="domain" description="TIR" evidence="13">
    <location>
        <begin position="759"/>
        <end position="892"/>
    </location>
</feature>
<dbReference type="STRING" id="7070.D6WCM2"/>
<dbReference type="InterPro" id="IPR000483">
    <property type="entry name" value="Cys-rich_flank_reg_C"/>
</dbReference>
<dbReference type="Pfam" id="PF13676">
    <property type="entry name" value="TIR_2"/>
    <property type="match status" value="1"/>
</dbReference>
<protein>
    <submittedName>
        <fullName evidence="14">Toll-like protein</fullName>
    </submittedName>
</protein>
<dbReference type="AlphaFoldDB" id="D6WCM2"/>
<dbReference type="SUPFAM" id="SSF52058">
    <property type="entry name" value="L domain-like"/>
    <property type="match status" value="3"/>
</dbReference>
<dbReference type="PROSITE" id="PS51450">
    <property type="entry name" value="LRR"/>
    <property type="match status" value="4"/>
</dbReference>
<evidence type="ECO:0000256" key="9">
    <source>
        <dbReference type="ARBA" id="ARBA00023170"/>
    </source>
</evidence>
<dbReference type="SMART" id="SM00082">
    <property type="entry name" value="LRRCT"/>
    <property type="match status" value="1"/>
</dbReference>
<comment type="similarity">
    <text evidence="2">Belongs to the Toll-like receptor family.</text>
</comment>
<dbReference type="PRINTS" id="PR01537">
    <property type="entry name" value="INTRLKN1R1F"/>
</dbReference>
<keyword evidence="15" id="KW-1185">Reference proteome</keyword>
<evidence type="ECO:0000256" key="11">
    <source>
        <dbReference type="SAM" id="Phobius"/>
    </source>
</evidence>
<dbReference type="GO" id="GO:0016020">
    <property type="term" value="C:membrane"/>
    <property type="evidence" value="ECO:0007669"/>
    <property type="project" value="UniProtKB-SubCell"/>
</dbReference>
<evidence type="ECO:0000256" key="10">
    <source>
        <dbReference type="ARBA" id="ARBA00023180"/>
    </source>
</evidence>
<dbReference type="PANTHER" id="PTHR24365">
    <property type="entry name" value="TOLL-LIKE RECEPTOR"/>
    <property type="match status" value="1"/>
</dbReference>
<dbReference type="KEGG" id="tca:655507"/>
<dbReference type="EMBL" id="KQ971317">
    <property type="protein sequence ID" value="EEZ99173.2"/>
    <property type="molecule type" value="Genomic_DNA"/>
</dbReference>
<sequence length="899" mass="104262">MNNLCLKTFLLSITLAIALCTRLQCQSTDFCFCPEDFEDTYLCPFDYAQVGGFQITITKLQQVIIECSNLPIFNPKHLPNITLTKTNLLRLRFCPLPPQGFGEILQNLGVEDVSMVDVEYGNSVIGKDQFQQLRSLKYLKLSENILNNLEDGIFSNTPNLRGLELNNNHLTLLKPNLLHKLEFLELLNLADNQLETLPDDLFTKCRKLIVVVLRGNKLKHLPVNLFKNLHNLEELDLSDNQIETIHTLPLKSLKNLDLSYNKNLVLPEQFFSNLYRLEQIDLSGCNLTQLPNNMFKNCHELKMVALRRNNLKYFPQKFFDNLYNLEELDVASNQIESIPDLQSLTKLKIIKLENNNIQVLPAEIFGDLIRLEELYLQQNQIETIHSRIFFNNDELRIIDLSENRYSRSDEVLFKDTINIEEIDLSNNLITRIEDVVTLDNKPFLQKIDLTYNLIGAVSLVTLQGVSNVDVFLDHNNISIVRFDNIDLISSTYVSTIYLSDNPLTYDCHNYELFKHIESHNGHIFDIRSDLEMVPLATIYCPLTKCPEQCFCKWRPFDNSFIVDCANRKLSSVPPLLFNWTNFSQIEVHLQNNNLQTVDLTGYANVTKLFLSGNFIRELSCVPPKIQMLHLDHNNITRLNYDIIQALNTSSLRNLTLDHNPWICDCSTENLTSFIRNRFKQINYHHVICTNSTRRLVDLTRSVLCPDLTLLYLTLVASFLVLPSIFVAIFSVFKKNIKFWLFSKNLCLWWVSEEDLDKDKLFDAFVSYSHKDEAYIVETLVPRLESEGYKICLHFRDWVPGEMISTQIVTSIATSKRTIVVLSQNFLQSVWAKEEFKQAHAEGMSEGRVKIIMILLGEIDIEGLDQELRLYLRTNTYLKWGDSHFWEKLQYALPHRKLDV</sequence>
<dbReference type="HOGENOM" id="CLU_014808_1_0_1"/>
<dbReference type="Gene3D" id="3.80.10.10">
    <property type="entry name" value="Ribonuclease Inhibitor"/>
    <property type="match status" value="5"/>
</dbReference>
<evidence type="ECO:0000256" key="7">
    <source>
        <dbReference type="ARBA" id="ARBA00022989"/>
    </source>
</evidence>
<keyword evidence="5 12" id="KW-0732">Signal</keyword>
<keyword evidence="6" id="KW-0677">Repeat</keyword>
<dbReference type="PROSITE" id="PS50104">
    <property type="entry name" value="TIR"/>
    <property type="match status" value="1"/>
</dbReference>
<feature type="chain" id="PRO_5007310637" evidence="12">
    <location>
        <begin position="21"/>
        <end position="899"/>
    </location>
</feature>
<evidence type="ECO:0000256" key="3">
    <source>
        <dbReference type="ARBA" id="ARBA00022614"/>
    </source>
</evidence>
<dbReference type="SUPFAM" id="SSF52200">
    <property type="entry name" value="Toll/Interleukin receptor TIR domain"/>
    <property type="match status" value="1"/>
</dbReference>
<dbReference type="SMART" id="SM00364">
    <property type="entry name" value="LRR_BAC"/>
    <property type="match status" value="4"/>
</dbReference>
<dbReference type="InterPro" id="IPR001611">
    <property type="entry name" value="Leu-rich_rpt"/>
</dbReference>
<dbReference type="OMA" id="YFRICTH"/>
<accession>D6WCM2</accession>
<evidence type="ECO:0000256" key="12">
    <source>
        <dbReference type="SAM" id="SignalP"/>
    </source>
</evidence>
<evidence type="ECO:0000259" key="13">
    <source>
        <dbReference type="PROSITE" id="PS50104"/>
    </source>
</evidence>
<comment type="subcellular location">
    <subcellularLocation>
        <location evidence="1">Membrane</location>
        <topology evidence="1">Single-pass type I membrane protein</topology>
    </subcellularLocation>
</comment>
<keyword evidence="8 11" id="KW-0472">Membrane</keyword>
<dbReference type="FunFam" id="3.80.10.10:FF:001164">
    <property type="entry name" value="GH01279p"/>
    <property type="match status" value="1"/>
</dbReference>
<evidence type="ECO:0000256" key="4">
    <source>
        <dbReference type="ARBA" id="ARBA00022692"/>
    </source>
</evidence>
<evidence type="ECO:0000256" key="1">
    <source>
        <dbReference type="ARBA" id="ARBA00004479"/>
    </source>
</evidence>
<dbReference type="InterPro" id="IPR000157">
    <property type="entry name" value="TIR_dom"/>
</dbReference>
<evidence type="ECO:0000256" key="5">
    <source>
        <dbReference type="ARBA" id="ARBA00022729"/>
    </source>
</evidence>
<keyword evidence="4 11" id="KW-0812">Transmembrane</keyword>
<keyword evidence="3" id="KW-0433">Leucine-rich repeat</keyword>
<proteinExistence type="inferred from homology"/>
<dbReference type="eggNOG" id="KOG4641">
    <property type="taxonomic scope" value="Eukaryota"/>
</dbReference>
<keyword evidence="7 11" id="KW-1133">Transmembrane helix</keyword>
<dbReference type="Gene3D" id="3.40.50.10140">
    <property type="entry name" value="Toll/interleukin-1 receptor homology (TIR) domain"/>
    <property type="match status" value="1"/>
</dbReference>
<feature type="signal peptide" evidence="12">
    <location>
        <begin position="1"/>
        <end position="20"/>
    </location>
</feature>
<dbReference type="FunFam" id="3.40.50.10140:FF:000021">
    <property type="entry name" value="Toll receptor 13"/>
    <property type="match status" value="1"/>
</dbReference>
<reference evidence="14 15" key="1">
    <citation type="journal article" date="2008" name="Nature">
        <title>The genome of the model beetle and pest Tribolium castaneum.</title>
        <authorList>
            <consortium name="Tribolium Genome Sequencing Consortium"/>
            <person name="Richards S."/>
            <person name="Gibbs R.A."/>
            <person name="Weinstock G.M."/>
            <person name="Brown S.J."/>
            <person name="Denell R."/>
            <person name="Beeman R.W."/>
            <person name="Gibbs R."/>
            <person name="Beeman R.W."/>
            <person name="Brown S.J."/>
            <person name="Bucher G."/>
            <person name="Friedrich M."/>
            <person name="Grimmelikhuijzen C.J."/>
            <person name="Klingler M."/>
            <person name="Lorenzen M."/>
            <person name="Richards S."/>
            <person name="Roth S."/>
            <person name="Schroder R."/>
            <person name="Tautz D."/>
            <person name="Zdobnov E.M."/>
            <person name="Muzny D."/>
            <person name="Gibbs R.A."/>
            <person name="Weinstock G.M."/>
            <person name="Attaway T."/>
            <person name="Bell S."/>
            <person name="Buhay C.J."/>
            <person name="Chandrabose M.N."/>
            <person name="Chavez D."/>
            <person name="Clerk-Blankenburg K.P."/>
            <person name="Cree A."/>
            <person name="Dao M."/>
            <person name="Davis C."/>
            <person name="Chacko J."/>
            <person name="Dinh H."/>
            <person name="Dugan-Rocha S."/>
            <person name="Fowler G."/>
            <person name="Garner T.T."/>
            <person name="Garnes J."/>
            <person name="Gnirke A."/>
            <person name="Hawes A."/>
            <person name="Hernandez J."/>
            <person name="Hines S."/>
            <person name="Holder M."/>
            <person name="Hume J."/>
            <person name="Jhangiani S.N."/>
            <person name="Joshi V."/>
            <person name="Khan Z.M."/>
            <person name="Jackson L."/>
            <person name="Kovar C."/>
            <person name="Kowis A."/>
            <person name="Lee S."/>
            <person name="Lewis L.R."/>
            <person name="Margolis J."/>
            <person name="Morgan M."/>
            <person name="Nazareth L.V."/>
            <person name="Nguyen N."/>
            <person name="Okwuonu G."/>
            <person name="Parker D."/>
            <person name="Richards S."/>
            <person name="Ruiz S.J."/>
            <person name="Santibanez J."/>
            <person name="Savard J."/>
            <person name="Scherer S.E."/>
            <person name="Schneider B."/>
            <person name="Sodergren E."/>
            <person name="Tautz D."/>
            <person name="Vattahil S."/>
            <person name="Villasana D."/>
            <person name="White C.S."/>
            <person name="Wright R."/>
            <person name="Park Y."/>
            <person name="Beeman R.W."/>
            <person name="Lord J."/>
            <person name="Oppert B."/>
            <person name="Lorenzen M."/>
            <person name="Brown S."/>
            <person name="Wang L."/>
            <person name="Savard J."/>
            <person name="Tautz D."/>
            <person name="Richards S."/>
            <person name="Weinstock G."/>
            <person name="Gibbs R.A."/>
            <person name="Liu Y."/>
            <person name="Worley K."/>
            <person name="Weinstock G."/>
            <person name="Elsik C.G."/>
            <person name="Reese J.T."/>
            <person name="Elhaik E."/>
            <person name="Landan G."/>
            <person name="Graur D."/>
            <person name="Arensburger P."/>
            <person name="Atkinson P."/>
            <person name="Beeman R.W."/>
            <person name="Beidler J."/>
            <person name="Brown S.J."/>
            <person name="Demuth J.P."/>
            <person name="Drury D.W."/>
            <person name="Du Y.Z."/>
            <person name="Fujiwara H."/>
            <person name="Lorenzen M."/>
            <person name="Maselli V."/>
            <person name="Osanai M."/>
            <person name="Park Y."/>
            <person name="Robertson H.M."/>
            <person name="Tu Z."/>
            <person name="Wang J.J."/>
            <person name="Wang S."/>
            <person name="Richards S."/>
            <person name="Song H."/>
            <person name="Zhang L."/>
            <person name="Sodergren E."/>
            <person name="Werner D."/>
            <person name="Stanke M."/>
            <person name="Morgenstern B."/>
            <person name="Solovyev V."/>
            <person name="Kosarev P."/>
            <person name="Brown G."/>
            <person name="Chen H.C."/>
            <person name="Ermolaeva O."/>
            <person name="Hlavina W."/>
            <person name="Kapustin Y."/>
            <person name="Kiryutin B."/>
            <person name="Kitts P."/>
            <person name="Maglott D."/>
            <person name="Pruitt K."/>
            <person name="Sapojnikov V."/>
            <person name="Souvorov A."/>
            <person name="Mackey A.J."/>
            <person name="Waterhouse R.M."/>
            <person name="Wyder S."/>
            <person name="Zdobnov E.M."/>
            <person name="Zdobnov E.M."/>
            <person name="Wyder S."/>
            <person name="Kriventseva E.V."/>
            <person name="Kadowaki T."/>
            <person name="Bork P."/>
            <person name="Aranda M."/>
            <person name="Bao R."/>
            <person name="Beermann A."/>
            <person name="Berns N."/>
            <person name="Bolognesi R."/>
            <person name="Bonneton F."/>
            <person name="Bopp D."/>
            <person name="Brown S.J."/>
            <person name="Bucher G."/>
            <person name="Butts T."/>
            <person name="Chaumot A."/>
            <person name="Denell R.E."/>
            <person name="Ferrier D.E."/>
            <person name="Friedrich M."/>
            <person name="Gordon C.M."/>
            <person name="Jindra M."/>
            <person name="Klingler M."/>
            <person name="Lan Q."/>
            <person name="Lattorff H.M."/>
            <person name="Laudet V."/>
            <person name="von Levetsow C."/>
            <person name="Liu Z."/>
            <person name="Lutz R."/>
            <person name="Lynch J.A."/>
            <person name="da Fonseca R.N."/>
            <person name="Posnien N."/>
            <person name="Reuter R."/>
            <person name="Roth S."/>
            <person name="Savard J."/>
            <person name="Schinko J.B."/>
            <person name="Schmitt C."/>
            <person name="Schoppmeier M."/>
            <person name="Schroder R."/>
            <person name="Shippy T.D."/>
            <person name="Simonnet F."/>
            <person name="Marques-Souza H."/>
            <person name="Tautz D."/>
            <person name="Tomoyasu Y."/>
            <person name="Trauner J."/>
            <person name="Van der Zee M."/>
            <person name="Vervoort M."/>
            <person name="Wittkopp N."/>
            <person name="Wimmer E.A."/>
            <person name="Yang X."/>
            <person name="Jones A.K."/>
            <person name="Sattelle D.B."/>
            <person name="Ebert P.R."/>
            <person name="Nelson D."/>
            <person name="Scott J.G."/>
            <person name="Beeman R.W."/>
            <person name="Muthukrishnan S."/>
            <person name="Kramer K.J."/>
            <person name="Arakane Y."/>
            <person name="Beeman R.W."/>
            <person name="Zhu Q."/>
            <person name="Hogenkamp D."/>
            <person name="Dixit R."/>
            <person name="Oppert B."/>
            <person name="Jiang H."/>
            <person name="Zou Z."/>
            <person name="Marshall J."/>
            <person name="Elpidina E."/>
            <person name="Vinokurov K."/>
            <person name="Oppert C."/>
            <person name="Zou Z."/>
            <person name="Evans J."/>
            <person name="Lu Z."/>
            <person name="Zhao P."/>
            <person name="Sumathipala N."/>
            <person name="Altincicek B."/>
            <person name="Vilcinskas A."/>
            <person name="Williams M."/>
            <person name="Hultmark D."/>
            <person name="Hetru C."/>
            <person name="Jiang H."/>
            <person name="Grimmelikhuijzen C.J."/>
            <person name="Hauser F."/>
            <person name="Cazzamali G."/>
            <person name="Williamson M."/>
            <person name="Park Y."/>
            <person name="Li B."/>
            <person name="Tanaka Y."/>
            <person name="Predel R."/>
            <person name="Neupert S."/>
            <person name="Schachtner J."/>
            <person name="Verleyen P."/>
            <person name="Raible F."/>
            <person name="Bork P."/>
            <person name="Friedrich M."/>
            <person name="Walden K.K."/>
            <person name="Robertson H.M."/>
            <person name="Angeli S."/>
            <person name="Foret S."/>
            <person name="Bucher G."/>
            <person name="Schuetz S."/>
            <person name="Maleszka R."/>
            <person name="Wimmer E.A."/>
            <person name="Beeman R.W."/>
            <person name="Lorenzen M."/>
            <person name="Tomoyasu Y."/>
            <person name="Miller S.C."/>
            <person name="Grossmann D."/>
            <person name="Bucher G."/>
        </authorList>
    </citation>
    <scope>NUCLEOTIDE SEQUENCE [LARGE SCALE GENOMIC DNA]</scope>
    <source>
        <strain evidence="14 15">Georgia GA2</strain>
    </source>
</reference>
<feature type="transmembrane region" description="Helical" evidence="11">
    <location>
        <begin position="709"/>
        <end position="732"/>
    </location>
</feature>
<dbReference type="SMART" id="SM00365">
    <property type="entry name" value="LRR_SD22"/>
    <property type="match status" value="5"/>
</dbReference>
<dbReference type="SMART" id="SM00369">
    <property type="entry name" value="LRR_TYP"/>
    <property type="match status" value="12"/>
</dbReference>
<dbReference type="Pfam" id="PF13855">
    <property type="entry name" value="LRR_8"/>
    <property type="match status" value="4"/>
</dbReference>
<gene>
    <name evidence="14" type="primary">AUGUSTUS-3.0.2_00176</name>
    <name evidence="14" type="ORF">TcasGA2_TC000176</name>
</gene>
<evidence type="ECO:0000256" key="2">
    <source>
        <dbReference type="ARBA" id="ARBA00009634"/>
    </source>
</evidence>
<organism evidence="14 15">
    <name type="scientific">Tribolium castaneum</name>
    <name type="common">Red flour beetle</name>
    <dbReference type="NCBI Taxonomy" id="7070"/>
    <lineage>
        <taxon>Eukaryota</taxon>
        <taxon>Metazoa</taxon>
        <taxon>Ecdysozoa</taxon>
        <taxon>Arthropoda</taxon>
        <taxon>Hexapoda</taxon>
        <taxon>Insecta</taxon>
        <taxon>Pterygota</taxon>
        <taxon>Neoptera</taxon>
        <taxon>Endopterygota</taxon>
        <taxon>Coleoptera</taxon>
        <taxon>Polyphaga</taxon>
        <taxon>Cucujiformia</taxon>
        <taxon>Tenebrionidae</taxon>
        <taxon>Tenebrionidae incertae sedis</taxon>
        <taxon>Tribolium</taxon>
    </lineage>
</organism>
<evidence type="ECO:0000313" key="14">
    <source>
        <dbReference type="EMBL" id="EEZ99173.2"/>
    </source>
</evidence>
<dbReference type="GO" id="GO:0007165">
    <property type="term" value="P:signal transduction"/>
    <property type="evidence" value="ECO:0007669"/>
    <property type="project" value="InterPro"/>
</dbReference>
<reference evidence="14 15" key="2">
    <citation type="journal article" date="2010" name="Nucleic Acids Res.">
        <title>BeetleBase in 2010: revisions to provide comprehensive genomic information for Tribolium castaneum.</title>
        <authorList>
            <person name="Kim H.S."/>
            <person name="Murphy T."/>
            <person name="Xia J."/>
            <person name="Caragea D."/>
            <person name="Park Y."/>
            <person name="Beeman R.W."/>
            <person name="Lorenzen M.D."/>
            <person name="Butcher S."/>
            <person name="Manak J.R."/>
            <person name="Brown S.J."/>
        </authorList>
    </citation>
    <scope>GENOME REANNOTATION</scope>
    <source>
        <strain evidence="14 15">Georgia GA2</strain>
    </source>
</reference>
<evidence type="ECO:0000256" key="8">
    <source>
        <dbReference type="ARBA" id="ARBA00023136"/>
    </source>
</evidence>
<dbReference type="Proteomes" id="UP000007266">
    <property type="component" value="Linkage group 2"/>
</dbReference>
<dbReference type="InterPro" id="IPR032675">
    <property type="entry name" value="LRR_dom_sf"/>
</dbReference>
<dbReference type="OrthoDB" id="1421090at2759"/>
<dbReference type="FunFam" id="3.80.10.10:FF:000727">
    <property type="entry name" value="Toll-like protein"/>
    <property type="match status" value="1"/>
</dbReference>
<name>D6WCM2_TRICA</name>